<accession>A0A0C3LET8</accession>
<dbReference type="GO" id="GO:0016491">
    <property type="term" value="F:oxidoreductase activity"/>
    <property type="evidence" value="ECO:0007669"/>
    <property type="project" value="TreeGrafter"/>
</dbReference>
<dbReference type="EMBL" id="KN822954">
    <property type="protein sequence ID" value="KIO32468.1"/>
    <property type="molecule type" value="Genomic_DNA"/>
</dbReference>
<organism evidence="2 3">
    <name type="scientific">Tulasnella calospora MUT 4182</name>
    <dbReference type="NCBI Taxonomy" id="1051891"/>
    <lineage>
        <taxon>Eukaryota</taxon>
        <taxon>Fungi</taxon>
        <taxon>Dikarya</taxon>
        <taxon>Basidiomycota</taxon>
        <taxon>Agaricomycotina</taxon>
        <taxon>Agaricomycetes</taxon>
        <taxon>Cantharellales</taxon>
        <taxon>Tulasnellaceae</taxon>
        <taxon>Tulasnella</taxon>
    </lineage>
</organism>
<dbReference type="GO" id="GO:0005737">
    <property type="term" value="C:cytoplasm"/>
    <property type="evidence" value="ECO:0007669"/>
    <property type="project" value="TreeGrafter"/>
</dbReference>
<protein>
    <submittedName>
        <fullName evidence="2">Uncharacterized protein</fullName>
    </submittedName>
</protein>
<evidence type="ECO:0000313" key="3">
    <source>
        <dbReference type="Proteomes" id="UP000054248"/>
    </source>
</evidence>
<reference evidence="3" key="2">
    <citation type="submission" date="2015-01" db="EMBL/GenBank/DDBJ databases">
        <title>Evolutionary Origins and Diversification of the Mycorrhizal Mutualists.</title>
        <authorList>
            <consortium name="DOE Joint Genome Institute"/>
            <consortium name="Mycorrhizal Genomics Consortium"/>
            <person name="Kohler A."/>
            <person name="Kuo A."/>
            <person name="Nagy L.G."/>
            <person name="Floudas D."/>
            <person name="Copeland A."/>
            <person name="Barry K.W."/>
            <person name="Cichocki N."/>
            <person name="Veneault-Fourrey C."/>
            <person name="LaButti K."/>
            <person name="Lindquist E.A."/>
            <person name="Lipzen A."/>
            <person name="Lundell T."/>
            <person name="Morin E."/>
            <person name="Murat C."/>
            <person name="Riley R."/>
            <person name="Ohm R."/>
            <person name="Sun H."/>
            <person name="Tunlid A."/>
            <person name="Henrissat B."/>
            <person name="Grigoriev I.V."/>
            <person name="Hibbett D.S."/>
            <person name="Martin F."/>
        </authorList>
    </citation>
    <scope>NUCLEOTIDE SEQUENCE [LARGE SCALE GENOMIC DNA]</scope>
    <source>
        <strain evidence="3">MUT 4182</strain>
    </source>
</reference>
<dbReference type="InterPro" id="IPR036291">
    <property type="entry name" value="NAD(P)-bd_dom_sf"/>
</dbReference>
<dbReference type="Gene3D" id="3.40.50.720">
    <property type="entry name" value="NAD(P)-binding Rossmann-like Domain"/>
    <property type="match status" value="1"/>
</dbReference>
<evidence type="ECO:0000313" key="2">
    <source>
        <dbReference type="EMBL" id="KIO32468.1"/>
    </source>
</evidence>
<proteinExistence type="inferred from homology"/>
<reference evidence="2 3" key="1">
    <citation type="submission" date="2014-04" db="EMBL/GenBank/DDBJ databases">
        <authorList>
            <consortium name="DOE Joint Genome Institute"/>
            <person name="Kuo A."/>
            <person name="Girlanda M."/>
            <person name="Perotto S."/>
            <person name="Kohler A."/>
            <person name="Nagy L.G."/>
            <person name="Floudas D."/>
            <person name="Copeland A."/>
            <person name="Barry K.W."/>
            <person name="Cichocki N."/>
            <person name="Veneault-Fourrey C."/>
            <person name="LaButti K."/>
            <person name="Lindquist E.A."/>
            <person name="Lipzen A."/>
            <person name="Lundell T."/>
            <person name="Morin E."/>
            <person name="Murat C."/>
            <person name="Sun H."/>
            <person name="Tunlid A."/>
            <person name="Henrissat B."/>
            <person name="Grigoriev I.V."/>
            <person name="Hibbett D.S."/>
            <person name="Martin F."/>
            <person name="Nordberg H.P."/>
            <person name="Cantor M.N."/>
            <person name="Hua S.X."/>
        </authorList>
    </citation>
    <scope>NUCLEOTIDE SEQUENCE [LARGE SCALE GENOMIC DNA]</scope>
    <source>
        <strain evidence="2 3">MUT 4182</strain>
    </source>
</reference>
<dbReference type="SUPFAM" id="SSF51735">
    <property type="entry name" value="NAD(P)-binding Rossmann-fold domains"/>
    <property type="match status" value="1"/>
</dbReference>
<dbReference type="OrthoDB" id="5296at2759"/>
<comment type="similarity">
    <text evidence="1">Belongs to the short-chain dehydrogenases/reductases (SDR) family.</text>
</comment>
<keyword evidence="3" id="KW-1185">Reference proteome</keyword>
<dbReference type="Pfam" id="PF13561">
    <property type="entry name" value="adh_short_C2"/>
    <property type="match status" value="1"/>
</dbReference>
<dbReference type="PANTHER" id="PTHR43544">
    <property type="entry name" value="SHORT-CHAIN DEHYDROGENASE/REDUCTASE"/>
    <property type="match status" value="1"/>
</dbReference>
<evidence type="ECO:0000256" key="1">
    <source>
        <dbReference type="ARBA" id="ARBA00006484"/>
    </source>
</evidence>
<gene>
    <name evidence="2" type="ORF">M407DRAFT_104607</name>
</gene>
<sequence>MDVREEDAIAHAAKQVGERFGRNEVRLLVNVSGVLHAEKNLSAISSSQLLETFKINTFGHLLVYKHFTPLLPHKKQVDGVEDPARGVLRPGMSGLVSVSARVGSIGDNERGGWYSYRSSKAALNQIIRTLSHELNRRSPQHSAFCMAYHPGTMRTALSQPYTRGQAPENTKGLFDVDEAAAKLVKLLNGMTVEKSGGFWAYDGTRVPW</sequence>
<dbReference type="InterPro" id="IPR002347">
    <property type="entry name" value="SDR_fam"/>
</dbReference>
<dbReference type="HOGENOM" id="CLU_010194_9_7_1"/>
<dbReference type="AlphaFoldDB" id="A0A0C3LET8"/>
<dbReference type="PANTHER" id="PTHR43544:SF12">
    <property type="entry name" value="NAD(P)-BINDING ROSSMANN-FOLD SUPERFAMILY PROTEIN"/>
    <property type="match status" value="1"/>
</dbReference>
<name>A0A0C3LET8_9AGAM</name>
<dbReference type="Proteomes" id="UP000054248">
    <property type="component" value="Unassembled WGS sequence"/>
</dbReference>
<dbReference type="InterPro" id="IPR051468">
    <property type="entry name" value="Fungal_SecMetab_SDRs"/>
</dbReference>